<protein>
    <submittedName>
        <fullName evidence="3">AMP-binding protein</fullName>
    </submittedName>
</protein>
<evidence type="ECO:0000313" key="3">
    <source>
        <dbReference type="EMBL" id="QGG95519.1"/>
    </source>
</evidence>
<dbReference type="GO" id="GO:0016878">
    <property type="term" value="F:acid-thiol ligase activity"/>
    <property type="evidence" value="ECO:0007669"/>
    <property type="project" value="UniProtKB-ARBA"/>
</dbReference>
<dbReference type="InterPro" id="IPR000873">
    <property type="entry name" value="AMP-dep_synth/lig_dom"/>
</dbReference>
<dbReference type="InterPro" id="IPR045851">
    <property type="entry name" value="AMP-bd_C_sf"/>
</dbReference>
<dbReference type="InterPro" id="IPR042099">
    <property type="entry name" value="ANL_N_sf"/>
</dbReference>
<dbReference type="InterPro" id="IPR025110">
    <property type="entry name" value="AMP-bd_C"/>
</dbReference>
<dbReference type="PANTHER" id="PTHR43767:SF1">
    <property type="entry name" value="NONRIBOSOMAL PEPTIDE SYNTHASE PES1 (EUROFUNG)-RELATED"/>
    <property type="match status" value="1"/>
</dbReference>
<organism evidence="3 4">
    <name type="scientific">Actinomarinicola tropica</name>
    <dbReference type="NCBI Taxonomy" id="2789776"/>
    <lineage>
        <taxon>Bacteria</taxon>
        <taxon>Bacillati</taxon>
        <taxon>Actinomycetota</taxon>
        <taxon>Acidimicrobiia</taxon>
        <taxon>Acidimicrobiales</taxon>
        <taxon>Iamiaceae</taxon>
        <taxon>Actinomarinicola</taxon>
    </lineage>
</organism>
<name>A0A5Q2RFB8_9ACTN</name>
<dbReference type="KEGG" id="atq:GH723_10650"/>
<dbReference type="InterPro" id="IPR050237">
    <property type="entry name" value="ATP-dep_AMP-bd_enzyme"/>
</dbReference>
<evidence type="ECO:0000259" key="1">
    <source>
        <dbReference type="Pfam" id="PF00501"/>
    </source>
</evidence>
<dbReference type="Pfam" id="PF00501">
    <property type="entry name" value="AMP-binding"/>
    <property type="match status" value="1"/>
</dbReference>
<dbReference type="EMBL" id="CP045851">
    <property type="protein sequence ID" value="QGG95519.1"/>
    <property type="molecule type" value="Genomic_DNA"/>
</dbReference>
<dbReference type="InterPro" id="IPR020845">
    <property type="entry name" value="AMP-binding_CS"/>
</dbReference>
<dbReference type="PANTHER" id="PTHR43767">
    <property type="entry name" value="LONG-CHAIN-FATTY-ACID--COA LIGASE"/>
    <property type="match status" value="1"/>
</dbReference>
<gene>
    <name evidence="3" type="ORF">GH723_10650</name>
</gene>
<dbReference type="Proteomes" id="UP000334019">
    <property type="component" value="Chromosome"/>
</dbReference>
<dbReference type="Pfam" id="PF13193">
    <property type="entry name" value="AMP-binding_C"/>
    <property type="match status" value="1"/>
</dbReference>
<feature type="domain" description="AMP-binding enzyme C-terminal" evidence="2">
    <location>
        <begin position="447"/>
        <end position="526"/>
    </location>
</feature>
<proteinExistence type="predicted"/>
<dbReference type="SUPFAM" id="SSF56801">
    <property type="entry name" value="Acetyl-CoA synthetase-like"/>
    <property type="match status" value="1"/>
</dbReference>
<feature type="domain" description="AMP-dependent synthetase/ligase" evidence="1">
    <location>
        <begin position="22"/>
        <end position="386"/>
    </location>
</feature>
<sequence length="544" mass="57532">MIAPVRAGTTVAAVTFHLADLFERVARAVPAREAVVWGEQRLTYAELDRRADRVAAALAEAEVHPGDMVAVGLRNRPEHLEVLLGALKAGAVPVNLNHRYRRAELEHLLADSGASLVVHEPEMAALVADATAVLPTLRRAIAVGPPYEAWLAATGGGPPQVARSGDDLYVLYTGGTTGRPKGVVWRHEDVFFAAMGGGIRGGEPIARPDDIVGSLAEVPHRALAASPLTHGTAQWFAFLTLFAGGTVVLSPDPTLEPVKLLDLVESESVSYVGLVGDAIAVPIADALAAHPDRWELDTLTLLLSGGAPLSAPTRRRLLELLPWVVVVDSYGTSETGGQASAVHAAGMAEPAGRPVFEPRVETAVLGPDLRPVEPGRGIVGRVARRGHIPLGYHRDPAATAATFPVVDGVRWALTGDQATVDERGRIVLLGRGASTINSGGEKIHPEEVEAALREHPSVYDAVVVGVPDERWGERVTAVVSTRFGPEVGAHDLADELAEHCRSRLADFKAPRSVVIVDAVPRLDSGKSDRSRARELAVRAAGVGR</sequence>
<accession>A0A5Q2RFB8</accession>
<dbReference type="Gene3D" id="3.30.300.30">
    <property type="match status" value="1"/>
</dbReference>
<evidence type="ECO:0000313" key="4">
    <source>
        <dbReference type="Proteomes" id="UP000334019"/>
    </source>
</evidence>
<dbReference type="NCBIfam" id="NF005863">
    <property type="entry name" value="PRK07798.1"/>
    <property type="match status" value="1"/>
</dbReference>
<evidence type="ECO:0000259" key="2">
    <source>
        <dbReference type="Pfam" id="PF13193"/>
    </source>
</evidence>
<reference evidence="3 4" key="1">
    <citation type="submission" date="2019-11" db="EMBL/GenBank/DDBJ databases">
        <authorList>
            <person name="He Y."/>
        </authorList>
    </citation>
    <scope>NUCLEOTIDE SEQUENCE [LARGE SCALE GENOMIC DNA]</scope>
    <source>
        <strain evidence="3 4">SCSIO 58843</strain>
    </source>
</reference>
<keyword evidence="4" id="KW-1185">Reference proteome</keyword>
<dbReference type="Gene3D" id="3.40.50.12780">
    <property type="entry name" value="N-terminal domain of ligase-like"/>
    <property type="match status" value="1"/>
</dbReference>
<dbReference type="PROSITE" id="PS00455">
    <property type="entry name" value="AMP_BINDING"/>
    <property type="match status" value="1"/>
</dbReference>
<dbReference type="AlphaFoldDB" id="A0A5Q2RFB8"/>